<dbReference type="Gene3D" id="3.30.1150.10">
    <property type="match status" value="1"/>
</dbReference>
<dbReference type="RefSeq" id="WP_184102523.1">
    <property type="nucleotide sequence ID" value="NZ_JACHHN010000008.1"/>
</dbReference>
<dbReference type="SUPFAM" id="SSF74653">
    <property type="entry name" value="TolA/TonB C-terminal domain"/>
    <property type="match status" value="1"/>
</dbReference>
<protein>
    <submittedName>
        <fullName evidence="7">TonB family protein</fullName>
    </submittedName>
</protein>
<evidence type="ECO:0000256" key="3">
    <source>
        <dbReference type="ARBA" id="ARBA00022989"/>
    </source>
</evidence>
<evidence type="ECO:0000313" key="8">
    <source>
        <dbReference type="Proteomes" id="UP000543030"/>
    </source>
</evidence>
<gene>
    <name evidence="7" type="ORF">HNQ50_003626</name>
</gene>
<feature type="compositionally biased region" description="Pro residues" evidence="5">
    <location>
        <begin position="49"/>
        <end position="63"/>
    </location>
</feature>
<evidence type="ECO:0000259" key="6">
    <source>
        <dbReference type="Pfam" id="PF03544"/>
    </source>
</evidence>
<feature type="compositionally biased region" description="Low complexity" evidence="5">
    <location>
        <begin position="115"/>
        <end position="128"/>
    </location>
</feature>
<feature type="domain" description="TonB C-terminal" evidence="6">
    <location>
        <begin position="368"/>
        <end position="429"/>
    </location>
</feature>
<feature type="compositionally biased region" description="Pro residues" evidence="5">
    <location>
        <begin position="129"/>
        <end position="203"/>
    </location>
</feature>
<name>A0A840RKX8_9NEIS</name>
<organism evidence="7 8">
    <name type="scientific">Silvimonas terrae</name>
    <dbReference type="NCBI Taxonomy" id="300266"/>
    <lineage>
        <taxon>Bacteria</taxon>
        <taxon>Pseudomonadati</taxon>
        <taxon>Pseudomonadota</taxon>
        <taxon>Betaproteobacteria</taxon>
        <taxon>Neisseriales</taxon>
        <taxon>Chitinibacteraceae</taxon>
        <taxon>Silvimonas</taxon>
    </lineage>
</organism>
<feature type="compositionally biased region" description="Gly residues" evidence="5">
    <location>
        <begin position="278"/>
        <end position="289"/>
    </location>
</feature>
<dbReference type="NCBIfam" id="TIGR01352">
    <property type="entry name" value="tonB_Cterm"/>
    <property type="match status" value="1"/>
</dbReference>
<dbReference type="Proteomes" id="UP000543030">
    <property type="component" value="Unassembled WGS sequence"/>
</dbReference>
<keyword evidence="2" id="KW-0812">Transmembrane</keyword>
<evidence type="ECO:0000313" key="7">
    <source>
        <dbReference type="EMBL" id="MBB5192872.1"/>
    </source>
</evidence>
<dbReference type="InterPro" id="IPR006260">
    <property type="entry name" value="TonB/TolA_C"/>
</dbReference>
<feature type="compositionally biased region" description="Low complexity" evidence="5">
    <location>
        <begin position="204"/>
        <end position="225"/>
    </location>
</feature>
<reference evidence="7 8" key="1">
    <citation type="submission" date="2020-08" db="EMBL/GenBank/DDBJ databases">
        <title>Genomic Encyclopedia of Type Strains, Phase IV (KMG-IV): sequencing the most valuable type-strain genomes for metagenomic binning, comparative biology and taxonomic classification.</title>
        <authorList>
            <person name="Goeker M."/>
        </authorList>
    </citation>
    <scope>NUCLEOTIDE SEQUENCE [LARGE SCALE GENOMIC DNA]</scope>
    <source>
        <strain evidence="7 8">DSM 18233</strain>
    </source>
</reference>
<dbReference type="InterPro" id="IPR037682">
    <property type="entry name" value="TonB_C"/>
</dbReference>
<proteinExistence type="predicted"/>
<evidence type="ECO:0000256" key="2">
    <source>
        <dbReference type="ARBA" id="ARBA00022692"/>
    </source>
</evidence>
<evidence type="ECO:0000256" key="4">
    <source>
        <dbReference type="ARBA" id="ARBA00023136"/>
    </source>
</evidence>
<evidence type="ECO:0000256" key="5">
    <source>
        <dbReference type="SAM" id="MobiDB-lite"/>
    </source>
</evidence>
<evidence type="ECO:0000256" key="1">
    <source>
        <dbReference type="ARBA" id="ARBA00004167"/>
    </source>
</evidence>
<accession>A0A840RKX8</accession>
<dbReference type="GO" id="GO:0055085">
    <property type="term" value="P:transmembrane transport"/>
    <property type="evidence" value="ECO:0007669"/>
    <property type="project" value="InterPro"/>
</dbReference>
<keyword evidence="3" id="KW-1133">Transmembrane helix</keyword>
<dbReference type="AlphaFoldDB" id="A0A840RKX8"/>
<dbReference type="EMBL" id="JACHHN010000008">
    <property type="protein sequence ID" value="MBB5192872.1"/>
    <property type="molecule type" value="Genomic_DNA"/>
</dbReference>
<sequence>MRSQRRLTWFALVLSVLLHLATLLIPFTFSGGGARFFASIMPLQVQLQPAPPPPVEVTPPPQAETPNPQGETAPEEADTQAVISVPTRAQEKPVVAPPPVTRVGRHRERHAKASAVAPASAPAAEASPTPTPEVTPEPTPVPTQAPTPTPTPTPVPTPVATPTPHPTPVPTTAPTPAPTPVPTPVATPLPTPVATPQPTPAPTAVPTTAPTATPAPTAIPTARPTVVPPTHAPAPVAALTPVPTAVPVLNMPVTPLPTTGLAGNQGGKSALPALPGPNVGGGKNNGGAGAKSNSSASGSGNGPGQVVKPPLDLRLPSINMPVMRPPTGGKNPQEEGYVRAQRDSVTRAIYNFWEGTQVRRRIEQYGKMSFPRNSNGDALYGRVRLRLLINGRDGSLAESEVIMSSGNPELDDAVLLLVRRAAPFGPASHDIWDENGQILLLMYANFQKDQTVWSR</sequence>
<keyword evidence="4" id="KW-0472">Membrane</keyword>
<comment type="caution">
    <text evidence="7">The sequence shown here is derived from an EMBL/GenBank/DDBJ whole genome shotgun (WGS) entry which is preliminary data.</text>
</comment>
<feature type="region of interest" description="Disordered" evidence="5">
    <location>
        <begin position="259"/>
        <end position="310"/>
    </location>
</feature>
<comment type="subcellular location">
    <subcellularLocation>
        <location evidence="1">Membrane</location>
        <topology evidence="1">Single-pass membrane protein</topology>
    </subcellularLocation>
</comment>
<feature type="compositionally biased region" description="Basic residues" evidence="5">
    <location>
        <begin position="103"/>
        <end position="112"/>
    </location>
</feature>
<feature type="region of interest" description="Disordered" evidence="5">
    <location>
        <begin position="49"/>
        <end position="227"/>
    </location>
</feature>
<dbReference type="Pfam" id="PF03544">
    <property type="entry name" value="TonB_C"/>
    <property type="match status" value="1"/>
</dbReference>
<keyword evidence="8" id="KW-1185">Reference proteome</keyword>
<dbReference type="GO" id="GO:0016020">
    <property type="term" value="C:membrane"/>
    <property type="evidence" value="ECO:0007669"/>
    <property type="project" value="UniProtKB-SubCell"/>
</dbReference>